<gene>
    <name evidence="1" type="ORF">HFN_0156</name>
</gene>
<evidence type="ECO:0000313" key="2">
    <source>
        <dbReference type="Proteomes" id="UP000018143"/>
    </source>
</evidence>
<name>T1CYM4_9HELI</name>
<organism evidence="1 2">
    <name type="scientific">Helicobacter fennelliae MRY12-0050</name>
    <dbReference type="NCBI Taxonomy" id="1325130"/>
    <lineage>
        <taxon>Bacteria</taxon>
        <taxon>Pseudomonadati</taxon>
        <taxon>Campylobacterota</taxon>
        <taxon>Epsilonproteobacteria</taxon>
        <taxon>Campylobacterales</taxon>
        <taxon>Helicobacteraceae</taxon>
        <taxon>Helicobacter</taxon>
    </lineage>
</organism>
<keyword evidence="2" id="KW-1185">Reference proteome</keyword>
<proteinExistence type="predicted"/>
<dbReference type="AlphaFoldDB" id="T1CYM4"/>
<reference evidence="1 2" key="1">
    <citation type="journal article" date="2013" name="Genome Announc.">
        <title>Draft Genome Sequence of Helicobacter fennelliae Strain MRY12-0050, Isolated from a Bacteremia Patient.</title>
        <authorList>
            <person name="Rimbara E."/>
            <person name="Matsui M."/>
            <person name="Mori S."/>
            <person name="Suzuki S."/>
            <person name="Suzuki M."/>
            <person name="Kim H."/>
            <person name="Sekizuka T."/>
            <person name="Kuroda M."/>
            <person name="Shibayama K."/>
        </authorList>
    </citation>
    <scope>NUCLEOTIDE SEQUENCE [LARGE SCALE GENOMIC DNA]</scope>
    <source>
        <strain evidence="1 2">MRY12-0050</strain>
    </source>
</reference>
<protein>
    <submittedName>
        <fullName evidence="1">Uncharacterized protein</fullName>
    </submittedName>
</protein>
<sequence>MAIHRFYRFHHISFLDFLFVDSSALASGRQSKESKAKCVLQTNP</sequence>
<dbReference type="Proteomes" id="UP000018143">
    <property type="component" value="Unassembled WGS sequence"/>
</dbReference>
<dbReference type="EMBL" id="BASD01000012">
    <property type="protein sequence ID" value="GAD19025.1"/>
    <property type="molecule type" value="Genomic_DNA"/>
</dbReference>
<comment type="caution">
    <text evidence="1">The sequence shown here is derived from an EMBL/GenBank/DDBJ whole genome shotgun (WGS) entry which is preliminary data.</text>
</comment>
<accession>T1CYM4</accession>
<evidence type="ECO:0000313" key="1">
    <source>
        <dbReference type="EMBL" id="GAD19025.1"/>
    </source>
</evidence>